<sequence length="282" mass="28864">MTVPYGQPPPPKEQQQQQQQQQAVKRANRRRRNLTGLPDLPSPRKLDRIPEDAETSLDMGAGASGHPPPHSRASPPPPSSHVSARPAVAHPPFATIRSASRVPLAPAVHFSPGPNWPDAMAARAAAVCRQPQPAPSPSAAAAAAGAAGAPRNADASAAAAPNAAPPVLLDSGARGSAGAVGPALARPVPATNATTSPAAVSLPLRHSASTSVASDVLVIRHSSHGAARVFAPLLAHDGTLIGFRTPPVVEAPQETPAPEERSCWLSCLLFLCCCPIVANDDN</sequence>
<evidence type="ECO:0000313" key="2">
    <source>
        <dbReference type="EMBL" id="KFB38947.1"/>
    </source>
</evidence>
<dbReference type="VEuPathDB" id="VectorBase:ASIS017839"/>
<feature type="compositionally biased region" description="Basic and acidic residues" evidence="1">
    <location>
        <begin position="42"/>
        <end position="51"/>
    </location>
</feature>
<keyword evidence="4" id="KW-1185">Reference proteome</keyword>
<feature type="compositionally biased region" description="Pro residues" evidence="1">
    <location>
        <begin position="66"/>
        <end position="79"/>
    </location>
</feature>
<proteinExistence type="predicted"/>
<gene>
    <name evidence="2" type="ORF">ZHAS_00006272</name>
</gene>
<accession>A0A084VLV3</accession>
<evidence type="ECO:0000313" key="4">
    <source>
        <dbReference type="Proteomes" id="UP000030765"/>
    </source>
</evidence>
<feature type="region of interest" description="Disordered" evidence="1">
    <location>
        <begin position="1"/>
        <end position="86"/>
    </location>
</feature>
<reference evidence="3" key="2">
    <citation type="submission" date="2020-05" db="UniProtKB">
        <authorList>
            <consortium name="EnsemblMetazoa"/>
        </authorList>
    </citation>
    <scope>IDENTIFICATION</scope>
</reference>
<dbReference type="EMBL" id="ATLV01014558">
    <property type="status" value="NOT_ANNOTATED_CDS"/>
    <property type="molecule type" value="Genomic_DNA"/>
</dbReference>
<protein>
    <submittedName>
        <fullName evidence="2 3">Uncharacterized protein</fullName>
    </submittedName>
</protein>
<dbReference type="EMBL" id="KE524974">
    <property type="protein sequence ID" value="KFB38947.1"/>
    <property type="molecule type" value="Genomic_DNA"/>
</dbReference>
<organism evidence="2">
    <name type="scientific">Anopheles sinensis</name>
    <name type="common">Mosquito</name>
    <dbReference type="NCBI Taxonomy" id="74873"/>
    <lineage>
        <taxon>Eukaryota</taxon>
        <taxon>Metazoa</taxon>
        <taxon>Ecdysozoa</taxon>
        <taxon>Arthropoda</taxon>
        <taxon>Hexapoda</taxon>
        <taxon>Insecta</taxon>
        <taxon>Pterygota</taxon>
        <taxon>Neoptera</taxon>
        <taxon>Endopterygota</taxon>
        <taxon>Diptera</taxon>
        <taxon>Nematocera</taxon>
        <taxon>Culicoidea</taxon>
        <taxon>Culicidae</taxon>
        <taxon>Anophelinae</taxon>
        <taxon>Anopheles</taxon>
    </lineage>
</organism>
<dbReference type="EnsemblMetazoa" id="ASIC006272-RA">
    <property type="protein sequence ID" value="ASIC006272-PA"/>
    <property type="gene ID" value="ASIC006272"/>
</dbReference>
<dbReference type="Proteomes" id="UP000030765">
    <property type="component" value="Unassembled WGS sequence"/>
</dbReference>
<name>A0A084VLV3_ANOSI</name>
<feature type="compositionally biased region" description="Pro residues" evidence="1">
    <location>
        <begin position="1"/>
        <end position="12"/>
    </location>
</feature>
<evidence type="ECO:0000313" key="3">
    <source>
        <dbReference type="EnsemblMetazoa" id="ASIC006272-PA"/>
    </source>
</evidence>
<dbReference type="VEuPathDB" id="VectorBase:ASIC006272"/>
<dbReference type="AlphaFoldDB" id="A0A084VLV3"/>
<reference evidence="2 4" key="1">
    <citation type="journal article" date="2014" name="BMC Genomics">
        <title>Genome sequence of Anopheles sinensis provides insight into genetics basis of mosquito competence for malaria parasites.</title>
        <authorList>
            <person name="Zhou D."/>
            <person name="Zhang D."/>
            <person name="Ding G."/>
            <person name="Shi L."/>
            <person name="Hou Q."/>
            <person name="Ye Y."/>
            <person name="Xu Y."/>
            <person name="Zhou H."/>
            <person name="Xiong C."/>
            <person name="Li S."/>
            <person name="Yu J."/>
            <person name="Hong S."/>
            <person name="Yu X."/>
            <person name="Zou P."/>
            <person name="Chen C."/>
            <person name="Chang X."/>
            <person name="Wang W."/>
            <person name="Lv Y."/>
            <person name="Sun Y."/>
            <person name="Ma L."/>
            <person name="Shen B."/>
            <person name="Zhu C."/>
        </authorList>
    </citation>
    <scope>NUCLEOTIDE SEQUENCE [LARGE SCALE GENOMIC DNA]</scope>
</reference>
<evidence type="ECO:0000256" key="1">
    <source>
        <dbReference type="SAM" id="MobiDB-lite"/>
    </source>
</evidence>
<feature type="compositionally biased region" description="Low complexity" evidence="1">
    <location>
        <begin position="13"/>
        <end position="22"/>
    </location>
</feature>